<dbReference type="Pfam" id="PF04606">
    <property type="entry name" value="Ogr_Delta"/>
    <property type="match status" value="1"/>
</dbReference>
<evidence type="ECO:0000256" key="1">
    <source>
        <dbReference type="SAM" id="MobiDB-lite"/>
    </source>
</evidence>
<evidence type="ECO:0000313" key="4">
    <source>
        <dbReference type="Proteomes" id="UP000322553"/>
    </source>
</evidence>
<dbReference type="AlphaFoldDB" id="A0A5C1A314"/>
<dbReference type="Proteomes" id="UP000322553">
    <property type="component" value="Chromosome"/>
</dbReference>
<dbReference type="KEGG" id="kuy:FY550_14720"/>
<feature type="domain" description="Zinc finger Ogr/Delta-type" evidence="2">
    <location>
        <begin position="33"/>
        <end position="78"/>
    </location>
</feature>
<sequence length="107" mass="12349">MPIRSSVASVNRASQHNRGGSFMERRNNMRLSCPHCGEFARIRKSQQLTPVYREATVECQNPDCGWRGKMALEMTQTLTFSQQPNPEIRLPMSPRLRDSIRDQLMVQ</sequence>
<name>A0A5C1A314_9GAMM</name>
<dbReference type="EMBL" id="CP043420">
    <property type="protein sequence ID" value="QEL12267.1"/>
    <property type="molecule type" value="Genomic_DNA"/>
</dbReference>
<reference evidence="3 4" key="1">
    <citation type="submission" date="2019-08" db="EMBL/GenBank/DDBJ databases">
        <title>Complete genome sequence of Kushneria sp. YCWA18, a halophilic phosphate-solubilizing bacterium isolated from Daqiao saltern in China.</title>
        <authorList>
            <person name="Du G.-X."/>
            <person name="Qu L.-Y."/>
        </authorList>
    </citation>
    <scope>NUCLEOTIDE SEQUENCE [LARGE SCALE GENOMIC DNA]</scope>
    <source>
        <strain evidence="3 4">YCWA18</strain>
    </source>
</reference>
<dbReference type="OrthoDB" id="7362772at2"/>
<evidence type="ECO:0000313" key="3">
    <source>
        <dbReference type="EMBL" id="QEL12267.1"/>
    </source>
</evidence>
<accession>A0A5C1A314</accession>
<evidence type="ECO:0000259" key="2">
    <source>
        <dbReference type="Pfam" id="PF04606"/>
    </source>
</evidence>
<protein>
    <submittedName>
        <fullName evidence="3">Ogr/Delta-like zinc finger family protein</fullName>
    </submittedName>
</protein>
<proteinExistence type="predicted"/>
<feature type="region of interest" description="Disordered" evidence="1">
    <location>
        <begin position="1"/>
        <end position="26"/>
    </location>
</feature>
<organism evidence="3 4">
    <name type="scientific">Kushneria phosphatilytica</name>
    <dbReference type="NCBI Taxonomy" id="657387"/>
    <lineage>
        <taxon>Bacteria</taxon>
        <taxon>Pseudomonadati</taxon>
        <taxon>Pseudomonadota</taxon>
        <taxon>Gammaproteobacteria</taxon>
        <taxon>Oceanospirillales</taxon>
        <taxon>Halomonadaceae</taxon>
        <taxon>Kushneria</taxon>
    </lineage>
</organism>
<feature type="compositionally biased region" description="Polar residues" evidence="1">
    <location>
        <begin position="1"/>
        <end position="18"/>
    </location>
</feature>
<gene>
    <name evidence="3" type="ORF">FY550_14720</name>
</gene>
<dbReference type="InterPro" id="IPR007684">
    <property type="entry name" value="Znf_Ogr/Delta"/>
</dbReference>
<keyword evidence="4" id="KW-1185">Reference proteome</keyword>